<dbReference type="Gene3D" id="1.10.443.10">
    <property type="entry name" value="Intergrase catalytic core"/>
    <property type="match status" value="1"/>
</dbReference>
<evidence type="ECO:0000256" key="6">
    <source>
        <dbReference type="PROSITE-ProRule" id="PRU01248"/>
    </source>
</evidence>
<dbReference type="PROSITE" id="PS51900">
    <property type="entry name" value="CB"/>
    <property type="match status" value="1"/>
</dbReference>
<evidence type="ECO:0000256" key="4">
    <source>
        <dbReference type="ARBA" id="ARBA00023125"/>
    </source>
</evidence>
<organism evidence="9 10">
    <name type="scientific">Faecalibacterium prausnitzii</name>
    <dbReference type="NCBI Taxonomy" id="853"/>
    <lineage>
        <taxon>Bacteria</taxon>
        <taxon>Bacillati</taxon>
        <taxon>Bacillota</taxon>
        <taxon>Clostridia</taxon>
        <taxon>Eubacteriales</taxon>
        <taxon>Oscillospiraceae</taxon>
        <taxon>Faecalibacterium</taxon>
    </lineage>
</organism>
<accession>A0A9E1GM35</accession>
<comment type="function">
    <text evidence="1">Site-specific tyrosine recombinase, which acts by catalyzing the cutting and rejoining of the recombining DNA molecules.</text>
</comment>
<reference evidence="9" key="1">
    <citation type="submission" date="2021-02" db="EMBL/GenBank/DDBJ databases">
        <title>Infant gut strain persistence is associated with maternal origin, phylogeny, and functional potential including surface adhesion and iron acquisition.</title>
        <authorList>
            <person name="Lou Y.C."/>
        </authorList>
    </citation>
    <scope>NUCLEOTIDE SEQUENCE</scope>
    <source>
        <strain evidence="9">L2_039_000G1_dasL2_039_000G1_maxbin2.maxbin.077</strain>
    </source>
</reference>
<dbReference type="InterPro" id="IPR002104">
    <property type="entry name" value="Integrase_catalytic"/>
</dbReference>
<dbReference type="PANTHER" id="PTHR30349:SF41">
    <property type="entry name" value="INTEGRASE_RECOMBINASE PROTEIN MJ0367-RELATED"/>
    <property type="match status" value="1"/>
</dbReference>
<dbReference type="GO" id="GO:0003677">
    <property type="term" value="F:DNA binding"/>
    <property type="evidence" value="ECO:0007669"/>
    <property type="project" value="UniProtKB-UniRule"/>
</dbReference>
<dbReference type="EMBL" id="JAGZYH010000052">
    <property type="protein sequence ID" value="MBS6622833.1"/>
    <property type="molecule type" value="Genomic_DNA"/>
</dbReference>
<dbReference type="Proteomes" id="UP000811365">
    <property type="component" value="Unassembled WGS sequence"/>
</dbReference>
<dbReference type="GO" id="GO:0006310">
    <property type="term" value="P:DNA recombination"/>
    <property type="evidence" value="ECO:0007669"/>
    <property type="project" value="UniProtKB-KW"/>
</dbReference>
<dbReference type="Pfam" id="PF00589">
    <property type="entry name" value="Phage_integrase"/>
    <property type="match status" value="1"/>
</dbReference>
<evidence type="ECO:0000256" key="1">
    <source>
        <dbReference type="ARBA" id="ARBA00003283"/>
    </source>
</evidence>
<evidence type="ECO:0000259" key="8">
    <source>
        <dbReference type="PROSITE" id="PS51900"/>
    </source>
</evidence>
<dbReference type="InterPro" id="IPR010998">
    <property type="entry name" value="Integrase_recombinase_N"/>
</dbReference>
<name>A0A9E1GM35_9FIRM</name>
<comment type="caution">
    <text evidence="9">The sequence shown here is derived from an EMBL/GenBank/DDBJ whole genome shotgun (WGS) entry which is preliminary data.</text>
</comment>
<evidence type="ECO:0000259" key="7">
    <source>
        <dbReference type="PROSITE" id="PS51898"/>
    </source>
</evidence>
<dbReference type="SUPFAM" id="SSF56349">
    <property type="entry name" value="DNA breaking-rejoining enzymes"/>
    <property type="match status" value="1"/>
</dbReference>
<dbReference type="Gene3D" id="1.10.150.130">
    <property type="match status" value="1"/>
</dbReference>
<dbReference type="InterPro" id="IPR011010">
    <property type="entry name" value="DNA_brk_join_enz"/>
</dbReference>
<dbReference type="AlphaFoldDB" id="A0A9E1GM35"/>
<evidence type="ECO:0000256" key="5">
    <source>
        <dbReference type="ARBA" id="ARBA00023172"/>
    </source>
</evidence>
<feature type="domain" description="Tyr recombinase" evidence="7">
    <location>
        <begin position="175"/>
        <end position="369"/>
    </location>
</feature>
<gene>
    <name evidence="9" type="ORF">KH315_11830</name>
</gene>
<keyword evidence="4 6" id="KW-0238">DNA-binding</keyword>
<dbReference type="InterPro" id="IPR004107">
    <property type="entry name" value="Integrase_SAM-like_N"/>
</dbReference>
<comment type="similarity">
    <text evidence="2">Belongs to the 'phage' integrase family.</text>
</comment>
<proteinExistence type="inferred from homology"/>
<evidence type="ECO:0000313" key="10">
    <source>
        <dbReference type="Proteomes" id="UP000811365"/>
    </source>
</evidence>
<protein>
    <submittedName>
        <fullName evidence="9">Site-specific integrase</fullName>
    </submittedName>
</protein>
<keyword evidence="5" id="KW-0233">DNA recombination</keyword>
<sequence length="378" mass="43647">MSRKGLNIYKRKDGRWEARYIKSRNALGKPKYGYLYASSYREVRCDLQHTLQLQGKPSGSEERTRNSTFELVSMEWLDAFSINFKESTYIRYRTLIECYLMPSFQTVKIEKITKEMVRKLCKHLELHGKKDKTGLSPKTISDVLSVLRRILNYAGTLGISVDSKVLDIRVKQTQKSLPILSLPEQMILQQYLEEHPDALNLGILLCLLTGIRIGELCALTWEKISISERNIYICQTMQRIQNRVHGSKKTHIEIASPKSSSANRNIPISNLLFGFLERYSLSHTGFFLSGSPSKFIEPRCIQRRFHKILDACGLEKRNFHVLRHTFATRCVEAKIDIKTLSEILGHSSVTITMNRYVHPSLELKRETMEQLADFISVK</sequence>
<dbReference type="Pfam" id="PF14659">
    <property type="entry name" value="Phage_int_SAM_3"/>
    <property type="match status" value="1"/>
</dbReference>
<feature type="domain" description="Core-binding (CB)" evidence="8">
    <location>
        <begin position="67"/>
        <end position="155"/>
    </location>
</feature>
<dbReference type="PROSITE" id="PS51898">
    <property type="entry name" value="TYR_RECOMBINASE"/>
    <property type="match status" value="1"/>
</dbReference>
<dbReference type="InterPro" id="IPR044068">
    <property type="entry name" value="CB"/>
</dbReference>
<keyword evidence="3" id="KW-0229">DNA integration</keyword>
<dbReference type="CDD" id="cd01189">
    <property type="entry name" value="INT_ICEBs1_C_like"/>
    <property type="match status" value="1"/>
</dbReference>
<dbReference type="InterPro" id="IPR013762">
    <property type="entry name" value="Integrase-like_cat_sf"/>
</dbReference>
<evidence type="ECO:0000256" key="3">
    <source>
        <dbReference type="ARBA" id="ARBA00022908"/>
    </source>
</evidence>
<dbReference type="PANTHER" id="PTHR30349">
    <property type="entry name" value="PHAGE INTEGRASE-RELATED"/>
    <property type="match status" value="1"/>
</dbReference>
<dbReference type="InterPro" id="IPR050090">
    <property type="entry name" value="Tyrosine_recombinase_XerCD"/>
</dbReference>
<evidence type="ECO:0000256" key="2">
    <source>
        <dbReference type="ARBA" id="ARBA00008857"/>
    </source>
</evidence>
<dbReference type="GO" id="GO:0015074">
    <property type="term" value="P:DNA integration"/>
    <property type="evidence" value="ECO:0007669"/>
    <property type="project" value="UniProtKB-KW"/>
</dbReference>
<evidence type="ECO:0000313" key="9">
    <source>
        <dbReference type="EMBL" id="MBS6622833.1"/>
    </source>
</evidence>